<dbReference type="InterPro" id="IPR041698">
    <property type="entry name" value="Methyltransf_25"/>
</dbReference>
<dbReference type="Gene3D" id="3.50.50.60">
    <property type="entry name" value="FAD/NAD(P)-binding domain"/>
    <property type="match status" value="2"/>
</dbReference>
<dbReference type="RefSeq" id="WP_125088332.1">
    <property type="nucleotide sequence ID" value="NZ_RSAA01000001.1"/>
</dbReference>
<keyword evidence="2" id="KW-0560">Oxidoreductase</keyword>
<dbReference type="PANTHER" id="PTHR48105">
    <property type="entry name" value="THIOREDOXIN REDUCTASE 1-RELATED-RELATED"/>
    <property type="match status" value="1"/>
</dbReference>
<dbReference type="EMBL" id="RSAA01000001">
    <property type="protein sequence ID" value="RRO20627.1"/>
    <property type="molecule type" value="Genomic_DNA"/>
</dbReference>
<dbReference type="InterPro" id="IPR023753">
    <property type="entry name" value="FAD/NAD-binding_dom"/>
</dbReference>
<dbReference type="Gene3D" id="3.40.50.150">
    <property type="entry name" value="Vaccinia Virus protein VP39"/>
    <property type="match status" value="1"/>
</dbReference>
<organism evidence="6 7">
    <name type="scientific">Saccharopolyspora rhizosphaerae</name>
    <dbReference type="NCBI Taxonomy" id="2492662"/>
    <lineage>
        <taxon>Bacteria</taxon>
        <taxon>Bacillati</taxon>
        <taxon>Actinomycetota</taxon>
        <taxon>Actinomycetes</taxon>
        <taxon>Pseudonocardiales</taxon>
        <taxon>Pseudonocardiaceae</taxon>
        <taxon>Saccharopolyspora</taxon>
    </lineage>
</organism>
<evidence type="ECO:0000256" key="2">
    <source>
        <dbReference type="ARBA" id="ARBA00023002"/>
    </source>
</evidence>
<dbReference type="SUPFAM" id="SSF51905">
    <property type="entry name" value="FAD/NAD(P)-binding domain"/>
    <property type="match status" value="1"/>
</dbReference>
<comment type="catalytic activity">
    <reaction evidence="3">
        <text>[thioredoxin]-dithiol + NADP(+) = [thioredoxin]-disulfide + NADPH + H(+)</text>
        <dbReference type="Rhea" id="RHEA:20345"/>
        <dbReference type="Rhea" id="RHEA-COMP:10698"/>
        <dbReference type="Rhea" id="RHEA-COMP:10700"/>
        <dbReference type="ChEBI" id="CHEBI:15378"/>
        <dbReference type="ChEBI" id="CHEBI:29950"/>
        <dbReference type="ChEBI" id="CHEBI:50058"/>
        <dbReference type="ChEBI" id="CHEBI:57783"/>
        <dbReference type="ChEBI" id="CHEBI:58349"/>
        <dbReference type="EC" id="1.8.1.9"/>
    </reaction>
</comment>
<protein>
    <submittedName>
        <fullName evidence="6">Methyltransferase domain-containing protein</fullName>
    </submittedName>
</protein>
<evidence type="ECO:0000313" key="6">
    <source>
        <dbReference type="EMBL" id="RRO20627.1"/>
    </source>
</evidence>
<dbReference type="GO" id="GO:0004791">
    <property type="term" value="F:thioredoxin-disulfide reductase (NADPH) activity"/>
    <property type="evidence" value="ECO:0007669"/>
    <property type="project" value="UniProtKB-EC"/>
</dbReference>
<dbReference type="PRINTS" id="PR00368">
    <property type="entry name" value="FADPNR"/>
</dbReference>
<dbReference type="PRINTS" id="PR00469">
    <property type="entry name" value="PNDRDTASEII"/>
</dbReference>
<sequence>MSEQGVTRYDVVVVGGGAAGLNAALMLGRARREVLVVDSGEPRNAPAEHVHGFLSRDGATPGDLLEAGRREVAQYGVEIVAGEVVSASRAGSGFAVELADGRQVTARRLLLATGLRDELPDVAGVAERWGRDVLHCPYCHGWEFRDEPIGVLAAGPMSVHQALLFRQWSDRTSLLLNGSEPPTGDEAAKLAARGIDVVPERVEGLEVVDDELTGVRLADGRVQPLRAVAVAPRVVARAELAAELGLETAAHPSGGEHIPADEHGRTAVPGVWVAGNTTDLRATVVVAAASGATAGGMINADLVEEETAHAVAHAPFSPEAETRPCEVAVGNRRHGVHTEEESQMSAEEWDERYRGQERLFSDDPNDVLVAEVAGTPPGQALDVGCGEGGDAIWLARQGWQVTAIDISKVAVERAAKIAAEAAAEVAANIAWARADLAVERPPARSFDLVSAQYFALEKDRGDGPLRALLDAVVPGGTVLYVGHDPAGFPPDTEFDPAEYVQPGDLAALLDDDWEVELDEVRPRTGEGKQGHPHDVVLKARRLR</sequence>
<dbReference type="InterPro" id="IPR036188">
    <property type="entry name" value="FAD/NAD-bd_sf"/>
</dbReference>
<dbReference type="AlphaFoldDB" id="A0A3R8P6J8"/>
<dbReference type="Pfam" id="PF13649">
    <property type="entry name" value="Methyltransf_25"/>
    <property type="match status" value="1"/>
</dbReference>
<feature type="domain" description="Methyltransferase" evidence="5">
    <location>
        <begin position="381"/>
        <end position="476"/>
    </location>
</feature>
<evidence type="ECO:0000256" key="1">
    <source>
        <dbReference type="ARBA" id="ARBA00022630"/>
    </source>
</evidence>
<keyword evidence="7" id="KW-1185">Reference proteome</keyword>
<gene>
    <name evidence="6" type="ORF">EIL87_01785</name>
</gene>
<dbReference type="GO" id="GO:0008168">
    <property type="term" value="F:methyltransferase activity"/>
    <property type="evidence" value="ECO:0007669"/>
    <property type="project" value="UniProtKB-KW"/>
</dbReference>
<comment type="caution">
    <text evidence="6">The sequence shown here is derived from an EMBL/GenBank/DDBJ whole genome shotgun (WGS) entry which is preliminary data.</text>
</comment>
<dbReference type="CDD" id="cd02440">
    <property type="entry name" value="AdoMet_MTases"/>
    <property type="match status" value="1"/>
</dbReference>
<keyword evidence="6" id="KW-0808">Transferase</keyword>
<name>A0A3R8P6J8_9PSEU</name>
<dbReference type="GO" id="GO:0032259">
    <property type="term" value="P:methylation"/>
    <property type="evidence" value="ECO:0007669"/>
    <property type="project" value="UniProtKB-KW"/>
</dbReference>
<accession>A0A3R8P6J8</accession>
<dbReference type="OrthoDB" id="9786503at2"/>
<evidence type="ECO:0000313" key="7">
    <source>
        <dbReference type="Proteomes" id="UP000274515"/>
    </source>
</evidence>
<reference evidence="6 7" key="1">
    <citation type="submission" date="2018-11" db="EMBL/GenBank/DDBJ databases">
        <title>Saccharopolyspora rhizosphaerae sp. nov., an actinomycete isolated from rhizosphere soil in Thailand.</title>
        <authorList>
            <person name="Intra B."/>
            <person name="Euanorasetr J."/>
            <person name="Take A."/>
            <person name="Inahashi Y."/>
            <person name="Mori M."/>
            <person name="Panbangred W."/>
            <person name="Matsumoto A."/>
        </authorList>
    </citation>
    <scope>NUCLEOTIDE SEQUENCE [LARGE SCALE GENOMIC DNA]</scope>
    <source>
        <strain evidence="6 7">H219</strain>
    </source>
</reference>
<dbReference type="Proteomes" id="UP000274515">
    <property type="component" value="Unassembled WGS sequence"/>
</dbReference>
<feature type="domain" description="FAD/NAD(P)-binding" evidence="4">
    <location>
        <begin position="9"/>
        <end position="291"/>
    </location>
</feature>
<keyword evidence="1" id="KW-0285">Flavoprotein</keyword>
<dbReference type="InterPro" id="IPR029063">
    <property type="entry name" value="SAM-dependent_MTases_sf"/>
</dbReference>
<dbReference type="Pfam" id="PF07992">
    <property type="entry name" value="Pyr_redox_2"/>
    <property type="match status" value="1"/>
</dbReference>
<dbReference type="InterPro" id="IPR050097">
    <property type="entry name" value="Ferredoxin-NADP_redctase_2"/>
</dbReference>
<dbReference type="SUPFAM" id="SSF53335">
    <property type="entry name" value="S-adenosyl-L-methionine-dependent methyltransferases"/>
    <property type="match status" value="1"/>
</dbReference>
<keyword evidence="6" id="KW-0489">Methyltransferase</keyword>
<evidence type="ECO:0000259" key="4">
    <source>
        <dbReference type="Pfam" id="PF07992"/>
    </source>
</evidence>
<proteinExistence type="predicted"/>
<evidence type="ECO:0000256" key="3">
    <source>
        <dbReference type="ARBA" id="ARBA00048132"/>
    </source>
</evidence>
<evidence type="ECO:0000259" key="5">
    <source>
        <dbReference type="Pfam" id="PF13649"/>
    </source>
</evidence>